<accession>A0A4R1K147</accession>
<evidence type="ECO:0000259" key="1">
    <source>
        <dbReference type="PROSITE" id="PS50943"/>
    </source>
</evidence>
<keyword evidence="3" id="KW-1185">Reference proteome</keyword>
<dbReference type="RefSeq" id="WP_131912237.1">
    <property type="nucleotide sequence ID" value="NZ_OU594967.1"/>
</dbReference>
<gene>
    <name evidence="2" type="ORF">EV690_1378</name>
</gene>
<dbReference type="InterPro" id="IPR010982">
    <property type="entry name" value="Lambda_DNA-bd_dom_sf"/>
</dbReference>
<protein>
    <submittedName>
        <fullName evidence="2">Helix-turn-helix protein</fullName>
    </submittedName>
</protein>
<dbReference type="Pfam" id="PF13560">
    <property type="entry name" value="HTH_31"/>
    <property type="match status" value="1"/>
</dbReference>
<dbReference type="SMART" id="SM00530">
    <property type="entry name" value="HTH_XRE"/>
    <property type="match status" value="1"/>
</dbReference>
<dbReference type="Pfam" id="PF17765">
    <property type="entry name" value="MLTR_LBD"/>
    <property type="match status" value="1"/>
</dbReference>
<dbReference type="Proteomes" id="UP000295565">
    <property type="component" value="Unassembled WGS sequence"/>
</dbReference>
<proteinExistence type="predicted"/>
<dbReference type="CDD" id="cd00093">
    <property type="entry name" value="HTH_XRE"/>
    <property type="match status" value="1"/>
</dbReference>
<name>A0A4R1K147_9GAMM</name>
<dbReference type="EMBL" id="SMGD01000012">
    <property type="protein sequence ID" value="TCK57684.1"/>
    <property type="molecule type" value="Genomic_DNA"/>
</dbReference>
<dbReference type="AlphaFoldDB" id="A0A4R1K147"/>
<reference evidence="2 3" key="1">
    <citation type="submission" date="2019-03" db="EMBL/GenBank/DDBJ databases">
        <title>Genomic Encyclopedia of Type Strains, Phase IV (KMG-IV): sequencing the most valuable type-strain genomes for metagenomic binning, comparative biology and taxonomic classification.</title>
        <authorList>
            <person name="Goeker M."/>
        </authorList>
    </citation>
    <scope>NUCLEOTIDE SEQUENCE [LARGE SCALE GENOMIC DNA]</scope>
    <source>
        <strain evidence="2 3">DSM 18577</strain>
    </source>
</reference>
<dbReference type="PANTHER" id="PTHR35010:SF2">
    <property type="entry name" value="BLL4672 PROTEIN"/>
    <property type="match status" value="1"/>
</dbReference>
<dbReference type="InterPro" id="IPR001387">
    <property type="entry name" value="Cro/C1-type_HTH"/>
</dbReference>
<evidence type="ECO:0000313" key="2">
    <source>
        <dbReference type="EMBL" id="TCK57684.1"/>
    </source>
</evidence>
<evidence type="ECO:0000313" key="3">
    <source>
        <dbReference type="Proteomes" id="UP000295565"/>
    </source>
</evidence>
<dbReference type="PANTHER" id="PTHR35010">
    <property type="entry name" value="BLL4672 PROTEIN-RELATED"/>
    <property type="match status" value="1"/>
</dbReference>
<dbReference type="PROSITE" id="PS50943">
    <property type="entry name" value="HTH_CROC1"/>
    <property type="match status" value="1"/>
</dbReference>
<sequence length="286" mass="33239">MKTSHDHWQLVGAFLRQKREAMDPEQVGFVRSPRSRTPGLRREDVAALAQISTVWYSKIERGKATGVSKSVLKTLADALKFTTQELEYLLSLSEDPESATLDPCLILSEQSQLLLKQVNPLPALIMNDYFDILGANRAFILFCGVELSQLPVHERNYIYLTINNAKWQQYLQSDSEQALAGHLQRMAGLLRSRWMTRRNDPIFSKRIETFKQCSRDFSQAWEHQRVQPFEHLDYQRCHAHLGPITLTKQVWWNHADESSARFNVFYPQTSDDMQRLTDVFNNHLEE</sequence>
<dbReference type="Gene3D" id="3.30.450.180">
    <property type="match status" value="1"/>
</dbReference>
<organism evidence="2 3">
    <name type="scientific">Celerinatantimonas diazotrophica</name>
    <dbReference type="NCBI Taxonomy" id="412034"/>
    <lineage>
        <taxon>Bacteria</taxon>
        <taxon>Pseudomonadati</taxon>
        <taxon>Pseudomonadota</taxon>
        <taxon>Gammaproteobacteria</taxon>
        <taxon>Celerinatantimonadaceae</taxon>
        <taxon>Celerinatantimonas</taxon>
    </lineage>
</organism>
<dbReference type="InterPro" id="IPR041413">
    <property type="entry name" value="MLTR_LBD"/>
</dbReference>
<dbReference type="OrthoDB" id="5346389at2"/>
<feature type="domain" description="HTH cro/C1-type" evidence="1">
    <location>
        <begin position="39"/>
        <end position="86"/>
    </location>
</feature>
<dbReference type="SUPFAM" id="SSF47413">
    <property type="entry name" value="lambda repressor-like DNA-binding domains"/>
    <property type="match status" value="1"/>
</dbReference>
<dbReference type="Gene3D" id="1.10.260.40">
    <property type="entry name" value="lambda repressor-like DNA-binding domains"/>
    <property type="match status" value="1"/>
</dbReference>
<comment type="caution">
    <text evidence="2">The sequence shown here is derived from an EMBL/GenBank/DDBJ whole genome shotgun (WGS) entry which is preliminary data.</text>
</comment>
<dbReference type="GO" id="GO:0003677">
    <property type="term" value="F:DNA binding"/>
    <property type="evidence" value="ECO:0007669"/>
    <property type="project" value="InterPro"/>
</dbReference>